<dbReference type="InterPro" id="IPR010064">
    <property type="entry name" value="HK97-gp10_tail"/>
</dbReference>
<evidence type="ECO:0000313" key="1">
    <source>
        <dbReference type="EMBL" id="PTQ89801.1"/>
    </source>
</evidence>
<comment type="caution">
    <text evidence="1">The sequence shown here is derived from an EMBL/GenBank/DDBJ whole genome shotgun (WGS) entry which is preliminary data.</text>
</comment>
<protein>
    <submittedName>
        <fullName evidence="1">HK97 gp10 family phage protein</fullName>
    </submittedName>
</protein>
<dbReference type="AlphaFoldDB" id="A0A2T5J0K7"/>
<reference evidence="1 2" key="1">
    <citation type="submission" date="2018-04" db="EMBL/GenBank/DDBJ databases">
        <title>Genomic Encyclopedia of Archaeal and Bacterial Type Strains, Phase II (KMG-II): from individual species to whole genera.</title>
        <authorList>
            <person name="Goeker M."/>
        </authorList>
    </citation>
    <scope>NUCLEOTIDE SEQUENCE [LARGE SCALE GENOMIC DNA]</scope>
    <source>
        <strain evidence="1 2">DSM 5822</strain>
    </source>
</reference>
<keyword evidence="2" id="KW-1185">Reference proteome</keyword>
<dbReference type="EMBL" id="QAON01000005">
    <property type="protein sequence ID" value="PTQ89801.1"/>
    <property type="molecule type" value="Genomic_DNA"/>
</dbReference>
<organism evidence="1 2">
    <name type="scientific">Agitococcus lubricus</name>
    <dbReference type="NCBI Taxonomy" id="1077255"/>
    <lineage>
        <taxon>Bacteria</taxon>
        <taxon>Pseudomonadati</taxon>
        <taxon>Pseudomonadota</taxon>
        <taxon>Gammaproteobacteria</taxon>
        <taxon>Moraxellales</taxon>
        <taxon>Moraxellaceae</taxon>
        <taxon>Agitococcus</taxon>
    </lineage>
</organism>
<accession>A0A2T5J0K7</accession>
<proteinExistence type="predicted"/>
<dbReference type="NCBIfam" id="TIGR01725">
    <property type="entry name" value="phge_HK97_gp10"/>
    <property type="match status" value="1"/>
</dbReference>
<name>A0A2T5J0K7_9GAMM</name>
<dbReference type="RefSeq" id="WP_107865316.1">
    <property type="nucleotide sequence ID" value="NZ_QAON01000005.1"/>
</dbReference>
<dbReference type="Proteomes" id="UP000244223">
    <property type="component" value="Unassembled WGS sequence"/>
</dbReference>
<gene>
    <name evidence="1" type="ORF">C8N29_105128</name>
</gene>
<sequence length="158" mass="17528">MSQTVTVTGLKELEQTISQLNGKVAKKAVEIAVKSGTKVVLEEAKVRAPLGIVPHKFKEKGAVITVKPGNLRKSLKQRVYRGQRASMGNIQSIIPLDGRAFYGKFQEWGWKTKSGRYIAPQRFLAPAWQAKKEEALDQLGKRLGEEVEKAARESANAR</sequence>
<dbReference type="OrthoDB" id="7585428at2"/>
<evidence type="ECO:0000313" key="2">
    <source>
        <dbReference type="Proteomes" id="UP000244223"/>
    </source>
</evidence>